<dbReference type="FunFam" id="1.20.140.10:FF:000013">
    <property type="entry name" value="Acyl-coenzyme A oxidase"/>
    <property type="match status" value="1"/>
</dbReference>
<evidence type="ECO:0000256" key="11">
    <source>
        <dbReference type="ARBA" id="ARBA00023098"/>
    </source>
</evidence>
<dbReference type="InterPro" id="IPR009100">
    <property type="entry name" value="AcylCoA_DH/oxidase_NM_dom_sf"/>
</dbReference>
<dbReference type="InterPro" id="IPR037069">
    <property type="entry name" value="AcylCoA_DH/ox_N_sf"/>
</dbReference>
<dbReference type="Pfam" id="PF14749">
    <property type="entry name" value="Acyl-CoA_ox_N"/>
    <property type="match status" value="1"/>
</dbReference>
<dbReference type="OrthoDB" id="538336at2759"/>
<evidence type="ECO:0000256" key="8">
    <source>
        <dbReference type="ARBA" id="ARBA00022827"/>
    </source>
</evidence>
<evidence type="ECO:0000256" key="1">
    <source>
        <dbReference type="ARBA" id="ARBA00001201"/>
    </source>
</evidence>
<comment type="caution">
    <text evidence="16">The sequence shown here is derived from an EMBL/GenBank/DDBJ whole genome shotgun (WGS) entry which is preliminary data.</text>
</comment>
<sequence>MLPVNVHQTSRHAVLVIHAEGVDPVSVTTEISPARNTLHLQYRDGRQDVLRSVELKAQPLILQPLDSEEAATATIQECNWSVSPANVVIKFTKFRPEEWQALQLDIKITHMEAAAVEGVDSAMDADGIQERTESLMVKFVTTANADRLRHTIRTTLLWDAEESGEQQRHVGNVQARKVAGENAIELRAELTTVSLPSNPPHTLAMPSAENQQQLDIAAERAKCTFNPSVLTALFFGGEAQLQEYKKIEAMIDSDPVFDRTDRYFLGRTERFKRVLPMVKRYVELRNKHGLTSQETFHFKIYLDDYVPVHLHESMFLPVLKSQASDEQYKKWGPPAENFQYIGCYAQTELGHGSALDRLETTATLDMKRDEWVIHSPTQSSAKFWIGGLGKLSTHAVVQAKLIINGKDYGPHPFLVPIRSLKDHTLLPGVVIRDQGPKQGAISMDNGYALFNNMRIPRENMLMRFSQVSKDGIYSKPIHPKLAFGGMTAVRTRLVNQSALNMARGATIAIRYCAVRRQGTTNVATDLETQVLDYPAVQHRVLSLLSHAFATIFSGYWIDEMYAQFNADITKGDTSLLKDVHVYSSGLKSYVTKLGADGIEDARRCLGGHGYSMFSGMIDFQRQFVASVTYEGENALLTQQVSRYLLQLYKNVIRNADVELSAPSKYLLSLVDHSMFTQQKCSARSAQDMYRQDIILAAFQHRAARLIYELAQAEIVGHAWSDLNLECMRLSKAHVQYIMIENFYNGLEKRYNASSNPTTQQKNLLAAVRSVYYVHVFYTMELELGEFLEDGYLSYQQAAWIRQAVKDSLKVLRPNAVGFADCFGFSDTFLNSALGSYDGRAYERMAAMTELEPLNTELTDEKGVIWGYDEYLKPLIRGQVGVYRSRGTSKL</sequence>
<evidence type="ECO:0000259" key="15">
    <source>
        <dbReference type="Pfam" id="PF22924"/>
    </source>
</evidence>
<keyword evidence="9" id="KW-0276">Fatty acid metabolism</keyword>
<dbReference type="EC" id="1.3.3.6" evidence="6"/>
<reference evidence="16" key="1">
    <citation type="journal article" date="2020" name="Fungal Divers.">
        <title>Resolving the Mortierellaceae phylogeny through synthesis of multi-gene phylogenetics and phylogenomics.</title>
        <authorList>
            <person name="Vandepol N."/>
            <person name="Liber J."/>
            <person name="Desiro A."/>
            <person name="Na H."/>
            <person name="Kennedy M."/>
            <person name="Barry K."/>
            <person name="Grigoriev I.V."/>
            <person name="Miller A.N."/>
            <person name="O'Donnell K."/>
            <person name="Stajich J.E."/>
            <person name="Bonito G."/>
        </authorList>
    </citation>
    <scope>NUCLEOTIDE SEQUENCE</scope>
    <source>
        <strain evidence="16">REB-010B</strain>
    </source>
</reference>
<dbReference type="GO" id="GO:0005504">
    <property type="term" value="F:fatty acid binding"/>
    <property type="evidence" value="ECO:0007669"/>
    <property type="project" value="TreeGrafter"/>
</dbReference>
<dbReference type="PANTHER" id="PTHR10909:SF250">
    <property type="entry name" value="PEROXISOMAL ACYL-COENZYME A OXIDASE 1"/>
    <property type="match status" value="1"/>
</dbReference>
<dbReference type="FunFam" id="1.10.540.10:FF:000015">
    <property type="entry name" value="Acyl-coenzyme A oxidase"/>
    <property type="match status" value="1"/>
</dbReference>
<dbReference type="AlphaFoldDB" id="A0A9P6RS65"/>
<dbReference type="Pfam" id="PF01756">
    <property type="entry name" value="ACOX"/>
    <property type="match status" value="1"/>
</dbReference>
<comment type="subcellular location">
    <subcellularLocation>
        <location evidence="3">Peroxisome</location>
    </subcellularLocation>
</comment>
<feature type="domain" description="Acyl-CoA oxidase C-alpha1" evidence="15">
    <location>
        <begin position="483"/>
        <end position="645"/>
    </location>
</feature>
<dbReference type="InterPro" id="IPR002655">
    <property type="entry name" value="Acyl-CoA_oxidase_C"/>
</dbReference>
<evidence type="ECO:0000256" key="3">
    <source>
        <dbReference type="ARBA" id="ARBA00004275"/>
    </source>
</evidence>
<keyword evidence="7" id="KW-0285">Flavoprotein</keyword>
<dbReference type="SUPFAM" id="SSF56645">
    <property type="entry name" value="Acyl-CoA dehydrogenase NM domain-like"/>
    <property type="match status" value="1"/>
</dbReference>
<keyword evidence="8" id="KW-0274">FAD</keyword>
<evidence type="ECO:0000256" key="6">
    <source>
        <dbReference type="ARBA" id="ARBA00012870"/>
    </source>
</evidence>
<evidence type="ECO:0000313" key="17">
    <source>
        <dbReference type="Proteomes" id="UP000738325"/>
    </source>
</evidence>
<protein>
    <recommendedName>
        <fullName evidence="6">acyl-CoA oxidase</fullName>
        <ecNumber evidence="6">1.3.3.6</ecNumber>
    </recommendedName>
</protein>
<evidence type="ECO:0000256" key="9">
    <source>
        <dbReference type="ARBA" id="ARBA00022832"/>
    </source>
</evidence>
<dbReference type="Proteomes" id="UP000738325">
    <property type="component" value="Unassembled WGS sequence"/>
</dbReference>
<evidence type="ECO:0000256" key="5">
    <source>
        <dbReference type="ARBA" id="ARBA00006288"/>
    </source>
</evidence>
<dbReference type="InterPro" id="IPR046373">
    <property type="entry name" value="Acyl-CoA_Oxase/DH_mid-dom_sf"/>
</dbReference>
<dbReference type="InterPro" id="IPR029320">
    <property type="entry name" value="Acyl-CoA_ox_N"/>
</dbReference>
<gene>
    <name evidence="16" type="ORF">BGZ99_002189</name>
</gene>
<accession>A0A9P6RS65</accession>
<dbReference type="InterPro" id="IPR055060">
    <property type="entry name" value="ACOX_C_alpha1"/>
</dbReference>
<evidence type="ECO:0000313" key="16">
    <source>
        <dbReference type="EMBL" id="KAG0324130.1"/>
    </source>
</evidence>
<dbReference type="GO" id="GO:0071949">
    <property type="term" value="F:FAD binding"/>
    <property type="evidence" value="ECO:0007669"/>
    <property type="project" value="InterPro"/>
</dbReference>
<dbReference type="InterPro" id="IPR036250">
    <property type="entry name" value="AcylCo_DH-like_C"/>
</dbReference>
<proteinExistence type="inferred from homology"/>
<dbReference type="EMBL" id="JAAAIP010000162">
    <property type="protein sequence ID" value="KAG0324130.1"/>
    <property type="molecule type" value="Genomic_DNA"/>
</dbReference>
<evidence type="ECO:0000256" key="10">
    <source>
        <dbReference type="ARBA" id="ARBA00023002"/>
    </source>
</evidence>
<evidence type="ECO:0000256" key="4">
    <source>
        <dbReference type="ARBA" id="ARBA00004846"/>
    </source>
</evidence>
<dbReference type="Pfam" id="PF22924">
    <property type="entry name" value="ACOX_C_alpha1"/>
    <property type="match status" value="1"/>
</dbReference>
<keyword evidence="17" id="KW-1185">Reference proteome</keyword>
<evidence type="ECO:0000256" key="2">
    <source>
        <dbReference type="ARBA" id="ARBA00001974"/>
    </source>
</evidence>
<evidence type="ECO:0000259" key="14">
    <source>
        <dbReference type="Pfam" id="PF14749"/>
    </source>
</evidence>
<dbReference type="Gene3D" id="1.10.540.10">
    <property type="entry name" value="Acyl-CoA dehydrogenase/oxidase, N-terminal domain"/>
    <property type="match status" value="1"/>
</dbReference>
<dbReference type="FunFam" id="1.20.140.10:FF:000015">
    <property type="entry name" value="Acyl-coenzyme A oxidase"/>
    <property type="match status" value="1"/>
</dbReference>
<dbReference type="InterPro" id="IPR012258">
    <property type="entry name" value="Acyl-CoA_oxidase"/>
</dbReference>
<feature type="domain" description="Acyl-coenzyme A oxidase N-terminal" evidence="14">
    <location>
        <begin position="227"/>
        <end position="341"/>
    </location>
</feature>
<evidence type="ECO:0000256" key="7">
    <source>
        <dbReference type="ARBA" id="ARBA00022630"/>
    </source>
</evidence>
<dbReference type="GO" id="GO:0003997">
    <property type="term" value="F:acyl-CoA oxidase activity"/>
    <property type="evidence" value="ECO:0007669"/>
    <property type="project" value="UniProtKB-EC"/>
</dbReference>
<comment type="cofactor">
    <cofactor evidence="2">
        <name>FAD</name>
        <dbReference type="ChEBI" id="CHEBI:57692"/>
    </cofactor>
</comment>
<dbReference type="Gene3D" id="1.20.140.10">
    <property type="entry name" value="Butyryl-CoA Dehydrogenase, subunit A, domain 3"/>
    <property type="match status" value="2"/>
</dbReference>
<dbReference type="GO" id="GO:0055088">
    <property type="term" value="P:lipid homeostasis"/>
    <property type="evidence" value="ECO:0007669"/>
    <property type="project" value="TreeGrafter"/>
</dbReference>
<dbReference type="FunFam" id="2.40.110.10:FF:000003">
    <property type="entry name" value="Acyl-coenzyme A oxidase"/>
    <property type="match status" value="1"/>
</dbReference>
<keyword evidence="10" id="KW-0560">Oxidoreductase</keyword>
<comment type="similarity">
    <text evidence="5">Belongs to the acyl-CoA oxidase family.</text>
</comment>
<evidence type="ECO:0000259" key="13">
    <source>
        <dbReference type="Pfam" id="PF01756"/>
    </source>
</evidence>
<organism evidence="16 17">
    <name type="scientific">Dissophora globulifera</name>
    <dbReference type="NCBI Taxonomy" id="979702"/>
    <lineage>
        <taxon>Eukaryota</taxon>
        <taxon>Fungi</taxon>
        <taxon>Fungi incertae sedis</taxon>
        <taxon>Mucoromycota</taxon>
        <taxon>Mortierellomycotina</taxon>
        <taxon>Mortierellomycetes</taxon>
        <taxon>Mortierellales</taxon>
        <taxon>Mortierellaceae</taxon>
        <taxon>Dissophora</taxon>
    </lineage>
</organism>
<dbReference type="PANTHER" id="PTHR10909">
    <property type="entry name" value="ELECTRON TRANSPORT OXIDOREDUCTASE"/>
    <property type="match status" value="1"/>
</dbReference>
<feature type="domain" description="Acyl-CoA oxidase C-terminal" evidence="13">
    <location>
        <begin position="693"/>
        <end position="875"/>
    </location>
</feature>
<name>A0A9P6RS65_9FUNG</name>
<dbReference type="GO" id="GO:0033540">
    <property type="term" value="P:fatty acid beta-oxidation using acyl-CoA oxidase"/>
    <property type="evidence" value="ECO:0007669"/>
    <property type="project" value="TreeGrafter"/>
</dbReference>
<dbReference type="Gene3D" id="2.40.110.10">
    <property type="entry name" value="Butyryl-CoA Dehydrogenase, subunit A, domain 2"/>
    <property type="match status" value="1"/>
</dbReference>
<keyword evidence="12" id="KW-0576">Peroxisome</keyword>
<dbReference type="SUPFAM" id="SSF47203">
    <property type="entry name" value="Acyl-CoA dehydrogenase C-terminal domain-like"/>
    <property type="match status" value="2"/>
</dbReference>
<comment type="pathway">
    <text evidence="4">Lipid metabolism; peroxisomal fatty acid beta-oxidation.</text>
</comment>
<keyword evidence="11" id="KW-0443">Lipid metabolism</keyword>
<evidence type="ECO:0000256" key="12">
    <source>
        <dbReference type="ARBA" id="ARBA00023140"/>
    </source>
</evidence>
<dbReference type="GO" id="GO:0005777">
    <property type="term" value="C:peroxisome"/>
    <property type="evidence" value="ECO:0007669"/>
    <property type="project" value="UniProtKB-SubCell"/>
</dbReference>
<comment type="catalytic activity">
    <reaction evidence="1">
        <text>a 2,3-saturated acyl-CoA + O2 = a (2E)-enoyl-CoA + H2O2</text>
        <dbReference type="Rhea" id="RHEA:38959"/>
        <dbReference type="ChEBI" id="CHEBI:15379"/>
        <dbReference type="ChEBI" id="CHEBI:16240"/>
        <dbReference type="ChEBI" id="CHEBI:58856"/>
        <dbReference type="ChEBI" id="CHEBI:65111"/>
        <dbReference type="EC" id="1.3.3.6"/>
    </reaction>
</comment>